<keyword evidence="2" id="KW-0732">Signal</keyword>
<reference evidence="3" key="1">
    <citation type="journal article" date="2023" name="G3 (Bethesda)">
        <title>Whole genome assemblies of Zophobas morio and Tenebrio molitor.</title>
        <authorList>
            <person name="Kaur S."/>
            <person name="Stinson S.A."/>
            <person name="diCenzo G.C."/>
        </authorList>
    </citation>
    <scope>NUCLEOTIDE SEQUENCE</scope>
    <source>
        <strain evidence="3">QUZm001</strain>
    </source>
</reference>
<sequence>MKSIIFVCVVLVALTCLATEATAQRAPPNLGGYNGNARTNPPRTIGGPDSVYRGGNRGGPQIPSLQTLRIPSPNQRIPLSLKMMDTSQFRMTNPQIRNLPPNQNQSVRNIQNPSFLVWQQQNRLNSMNPPIRENNNGEK</sequence>
<evidence type="ECO:0000313" key="3">
    <source>
        <dbReference type="EMBL" id="KAJ3653105.1"/>
    </source>
</evidence>
<feature type="chain" id="PRO_5041226069" evidence="2">
    <location>
        <begin position="24"/>
        <end position="139"/>
    </location>
</feature>
<evidence type="ECO:0000313" key="4">
    <source>
        <dbReference type="Proteomes" id="UP001168821"/>
    </source>
</evidence>
<organism evidence="3 4">
    <name type="scientific">Zophobas morio</name>
    <dbReference type="NCBI Taxonomy" id="2755281"/>
    <lineage>
        <taxon>Eukaryota</taxon>
        <taxon>Metazoa</taxon>
        <taxon>Ecdysozoa</taxon>
        <taxon>Arthropoda</taxon>
        <taxon>Hexapoda</taxon>
        <taxon>Insecta</taxon>
        <taxon>Pterygota</taxon>
        <taxon>Neoptera</taxon>
        <taxon>Endopterygota</taxon>
        <taxon>Coleoptera</taxon>
        <taxon>Polyphaga</taxon>
        <taxon>Cucujiformia</taxon>
        <taxon>Tenebrionidae</taxon>
        <taxon>Zophobas</taxon>
    </lineage>
</organism>
<evidence type="ECO:0000256" key="2">
    <source>
        <dbReference type="SAM" id="SignalP"/>
    </source>
</evidence>
<keyword evidence="4" id="KW-1185">Reference proteome</keyword>
<evidence type="ECO:0000256" key="1">
    <source>
        <dbReference type="SAM" id="MobiDB-lite"/>
    </source>
</evidence>
<protein>
    <submittedName>
        <fullName evidence="3">Uncharacterized protein</fullName>
    </submittedName>
</protein>
<accession>A0AA38MDN8</accession>
<dbReference type="AlphaFoldDB" id="A0AA38MDN8"/>
<proteinExistence type="predicted"/>
<dbReference type="EMBL" id="JALNTZ010000005">
    <property type="protein sequence ID" value="KAJ3653105.1"/>
    <property type="molecule type" value="Genomic_DNA"/>
</dbReference>
<name>A0AA38MDN8_9CUCU</name>
<feature type="signal peptide" evidence="2">
    <location>
        <begin position="1"/>
        <end position="23"/>
    </location>
</feature>
<dbReference type="Proteomes" id="UP001168821">
    <property type="component" value="Unassembled WGS sequence"/>
</dbReference>
<gene>
    <name evidence="3" type="ORF">Zmor_019022</name>
</gene>
<feature type="region of interest" description="Disordered" evidence="1">
    <location>
        <begin position="25"/>
        <end position="68"/>
    </location>
</feature>
<comment type="caution">
    <text evidence="3">The sequence shown here is derived from an EMBL/GenBank/DDBJ whole genome shotgun (WGS) entry which is preliminary data.</text>
</comment>